<dbReference type="InterPro" id="IPR029060">
    <property type="entry name" value="PIN-like_dom_sf"/>
</dbReference>
<dbReference type="AlphaFoldDB" id="A0A0A6P2A0"/>
<comment type="caution">
    <text evidence="1">The sequence shown here is derived from an EMBL/GenBank/DDBJ whole genome shotgun (WGS) entry which is preliminary data.</text>
</comment>
<dbReference type="EMBL" id="LUTY01002595">
    <property type="protein sequence ID" value="OAD19967.1"/>
    <property type="molecule type" value="Genomic_DNA"/>
</dbReference>
<proteinExistence type="predicted"/>
<dbReference type="Gene3D" id="3.40.50.1010">
    <property type="entry name" value="5'-nuclease"/>
    <property type="match status" value="1"/>
</dbReference>
<organism evidence="1 2">
    <name type="scientific">Candidatus Thiomargarita nelsonii</name>
    <dbReference type="NCBI Taxonomy" id="1003181"/>
    <lineage>
        <taxon>Bacteria</taxon>
        <taxon>Pseudomonadati</taxon>
        <taxon>Pseudomonadota</taxon>
        <taxon>Gammaproteobacteria</taxon>
        <taxon>Thiotrichales</taxon>
        <taxon>Thiotrichaceae</taxon>
        <taxon>Thiomargarita</taxon>
    </lineage>
</organism>
<sequence length="64" mass="7533">MGKELYRNKKGIGKKALQKHNVDFIIAATAIEHQATLVSHDNKDKIFEILQENYSHFDWEDWMS</sequence>
<reference evidence="1 2" key="1">
    <citation type="submission" date="2016-05" db="EMBL/GenBank/DDBJ databases">
        <title>Single-cell genome of chain-forming Candidatus Thiomargarita nelsonii and comparison to other large sulfur-oxidizing bacteria.</title>
        <authorList>
            <person name="Winkel M."/>
            <person name="Salman V."/>
            <person name="Woyke T."/>
            <person name="Schulz-Vogt H."/>
            <person name="Richter M."/>
            <person name="Flood B."/>
            <person name="Bailey J."/>
            <person name="Amann R."/>
            <person name="Mussmann M."/>
        </authorList>
    </citation>
    <scope>NUCLEOTIDE SEQUENCE [LARGE SCALE GENOMIC DNA]</scope>
    <source>
        <strain evidence="1 2">THI036</strain>
    </source>
</reference>
<name>A0A0A6P2A0_9GAMM</name>
<keyword evidence="2" id="KW-1185">Reference proteome</keyword>
<accession>A0A0A6P2A0</accession>
<gene>
    <name evidence="1" type="ORF">THIOM_004360</name>
</gene>
<dbReference type="SUPFAM" id="SSF88723">
    <property type="entry name" value="PIN domain-like"/>
    <property type="match status" value="1"/>
</dbReference>
<protein>
    <submittedName>
        <fullName evidence="1">PilT-like protein</fullName>
    </submittedName>
</protein>
<dbReference type="Proteomes" id="UP000076962">
    <property type="component" value="Unassembled WGS sequence"/>
</dbReference>
<evidence type="ECO:0000313" key="1">
    <source>
        <dbReference type="EMBL" id="OAD19967.1"/>
    </source>
</evidence>
<evidence type="ECO:0000313" key="2">
    <source>
        <dbReference type="Proteomes" id="UP000076962"/>
    </source>
</evidence>